<proteinExistence type="predicted"/>
<accession>A0A4Y3QWZ6</accession>
<evidence type="ECO:0000313" key="2">
    <source>
        <dbReference type="Proteomes" id="UP000319210"/>
    </source>
</evidence>
<keyword evidence="2" id="KW-1185">Reference proteome</keyword>
<organism evidence="1 2">
    <name type="scientific">Streptomyces cacaoi</name>
    <dbReference type="NCBI Taxonomy" id="1898"/>
    <lineage>
        <taxon>Bacteria</taxon>
        <taxon>Bacillati</taxon>
        <taxon>Actinomycetota</taxon>
        <taxon>Actinomycetes</taxon>
        <taxon>Kitasatosporales</taxon>
        <taxon>Streptomycetaceae</taxon>
        <taxon>Streptomyces</taxon>
    </lineage>
</organism>
<evidence type="ECO:0008006" key="3">
    <source>
        <dbReference type="Google" id="ProtNLM"/>
    </source>
</evidence>
<dbReference type="AlphaFoldDB" id="A0A4Y3QWZ6"/>
<evidence type="ECO:0000313" key="1">
    <source>
        <dbReference type="EMBL" id="GEB49113.1"/>
    </source>
</evidence>
<dbReference type="EMBL" id="BJMM01000006">
    <property type="protein sequence ID" value="GEB49113.1"/>
    <property type="molecule type" value="Genomic_DNA"/>
</dbReference>
<dbReference type="Proteomes" id="UP000319210">
    <property type="component" value="Unassembled WGS sequence"/>
</dbReference>
<gene>
    <name evidence="1" type="ORF">SCA03_16640</name>
</gene>
<reference evidence="1 2" key="1">
    <citation type="submission" date="2019-06" db="EMBL/GenBank/DDBJ databases">
        <title>Whole genome shotgun sequence of Streptomyces cacaoi subsp. cacaoi NBRC 12748.</title>
        <authorList>
            <person name="Hosoyama A."/>
            <person name="Uohara A."/>
            <person name="Ohji S."/>
            <person name="Ichikawa N."/>
        </authorList>
    </citation>
    <scope>NUCLEOTIDE SEQUENCE [LARGE SCALE GENOMIC DNA]</scope>
    <source>
        <strain evidence="1 2">NBRC 12748</strain>
    </source>
</reference>
<protein>
    <recommendedName>
        <fullName evidence="3">Transposase</fullName>
    </recommendedName>
</protein>
<comment type="caution">
    <text evidence="1">The sequence shown here is derived from an EMBL/GenBank/DDBJ whole genome shotgun (WGS) entry which is preliminary data.</text>
</comment>
<sequence length="62" mass="7171">MRRGDPPNGQRTRREPLLPRRHAVECGINHLKRHRAVATGRQDELAVRREATVLVVVLNERL</sequence>
<name>A0A4Y3QWZ6_STRCI</name>